<gene>
    <name evidence="1" type="ORF">CJ305_14225</name>
</gene>
<organism evidence="1 2">
    <name type="scientific">Leeuwenhoekiella nanhaiensis</name>
    <dbReference type="NCBI Taxonomy" id="1655491"/>
    <lineage>
        <taxon>Bacteria</taxon>
        <taxon>Pseudomonadati</taxon>
        <taxon>Bacteroidota</taxon>
        <taxon>Flavobacteriia</taxon>
        <taxon>Flavobacteriales</taxon>
        <taxon>Flavobacteriaceae</taxon>
        <taxon>Leeuwenhoekiella</taxon>
    </lineage>
</organism>
<comment type="caution">
    <text evidence="1">The sequence shown here is derived from an EMBL/GenBank/DDBJ whole genome shotgun (WGS) entry which is preliminary data.</text>
</comment>
<name>A0A2G1VPH5_9FLAO</name>
<proteinExistence type="predicted"/>
<dbReference type="RefSeq" id="WP_099646953.1">
    <property type="nucleotide sequence ID" value="NZ_KZ319294.1"/>
</dbReference>
<evidence type="ECO:0008006" key="3">
    <source>
        <dbReference type="Google" id="ProtNLM"/>
    </source>
</evidence>
<accession>A0A2G1VPH5</accession>
<dbReference type="SUPFAM" id="SSF53335">
    <property type="entry name" value="S-adenosyl-L-methionine-dependent methyltransferases"/>
    <property type="match status" value="1"/>
</dbReference>
<dbReference type="AlphaFoldDB" id="A0A2G1VPH5"/>
<protein>
    <recommendedName>
        <fullName evidence="3">Methyltransferase</fullName>
    </recommendedName>
</protein>
<reference evidence="1 2" key="1">
    <citation type="submission" date="2017-08" db="EMBL/GenBank/DDBJ databases">
        <title>The whole genome shortgun sequences of strain Leeuwenhoekiella nanhaiensis G18 from the South China Sea.</title>
        <authorList>
            <person name="Liu Q."/>
        </authorList>
    </citation>
    <scope>NUCLEOTIDE SEQUENCE [LARGE SCALE GENOMIC DNA]</scope>
    <source>
        <strain evidence="1 2">G18</strain>
    </source>
</reference>
<sequence>MIKRIKRIINEFRTDNKKLFYKDSQIWASLKLQSLFGEHFIPHTSWTMTPQAIVHALNIIAITKPKAVIEFGSGATTIYIAKLISMENRYVQFYSVESDELWMSQIKELLIQQNLEKYVKFIHAPIVQIESNIAFQNQKKWYDPKIIRKKIESVDHFDFVIVDGPWGATTPYARYSAFPVLKDLTSTSTKWLLDDTDRPEEMQIAEMWKQGREITIYKYKRYSILQDYSQYNMAPYNLQ</sequence>
<keyword evidence="2" id="KW-1185">Reference proteome</keyword>
<dbReference type="Proteomes" id="UP000229433">
    <property type="component" value="Unassembled WGS sequence"/>
</dbReference>
<evidence type="ECO:0000313" key="1">
    <source>
        <dbReference type="EMBL" id="PHQ28661.1"/>
    </source>
</evidence>
<dbReference type="EMBL" id="NQXA01000012">
    <property type="protein sequence ID" value="PHQ28661.1"/>
    <property type="molecule type" value="Genomic_DNA"/>
</dbReference>
<dbReference type="InterPro" id="IPR029063">
    <property type="entry name" value="SAM-dependent_MTases_sf"/>
</dbReference>
<dbReference type="OrthoDB" id="9795498at2"/>
<evidence type="ECO:0000313" key="2">
    <source>
        <dbReference type="Proteomes" id="UP000229433"/>
    </source>
</evidence>
<dbReference type="Gene3D" id="3.40.50.150">
    <property type="entry name" value="Vaccinia Virus protein VP39"/>
    <property type="match status" value="1"/>
</dbReference>